<name>W6MX07_9ASCO</name>
<keyword evidence="4 8" id="KW-0472">Membrane</keyword>
<dbReference type="OrthoDB" id="8048523at2759"/>
<dbReference type="PANTHER" id="PTHR16201:SF34">
    <property type="entry name" value="LYSOSOMAL AMINO ACID TRANSPORTER 1"/>
    <property type="match status" value="1"/>
</dbReference>
<evidence type="ECO:0000256" key="8">
    <source>
        <dbReference type="SAM" id="Phobius"/>
    </source>
</evidence>
<dbReference type="RefSeq" id="XP_022460057.1">
    <property type="nucleotide sequence ID" value="XM_022600742.1"/>
</dbReference>
<dbReference type="HOGENOM" id="CLU_019699_3_1_1"/>
<dbReference type="SMART" id="SM00679">
    <property type="entry name" value="CTNS"/>
    <property type="match status" value="2"/>
</dbReference>
<keyword evidence="2 8" id="KW-0812">Transmembrane</keyword>
<comment type="subcellular location">
    <subcellularLocation>
        <location evidence="1">Membrane</location>
        <topology evidence="1">Multi-pass membrane protein</topology>
    </subcellularLocation>
</comment>
<gene>
    <name evidence="9" type="ORF">KUCA_T00004046001</name>
</gene>
<dbReference type="GO" id="GO:0034488">
    <property type="term" value="P:basic amino acid transmembrane export from vacuole"/>
    <property type="evidence" value="ECO:0007669"/>
    <property type="project" value="TreeGrafter"/>
</dbReference>
<dbReference type="Proteomes" id="UP000019384">
    <property type="component" value="Unassembled WGS sequence"/>
</dbReference>
<reference evidence="9" key="1">
    <citation type="submission" date="2013-12" db="EMBL/GenBank/DDBJ databases">
        <authorList>
            <person name="Genoscope - CEA"/>
        </authorList>
    </citation>
    <scope>NUCLEOTIDE SEQUENCE</scope>
    <source>
        <strain evidence="9">CBS 1993</strain>
    </source>
</reference>
<dbReference type="GeneID" id="34521445"/>
<evidence type="ECO:0000256" key="4">
    <source>
        <dbReference type="ARBA" id="ARBA00023136"/>
    </source>
</evidence>
<dbReference type="GO" id="GO:0000329">
    <property type="term" value="C:fungal-type vacuole membrane"/>
    <property type="evidence" value="ECO:0007669"/>
    <property type="project" value="TreeGrafter"/>
</dbReference>
<reference evidence="9" key="2">
    <citation type="submission" date="2014-02" db="EMBL/GenBank/DDBJ databases">
        <title>Complete DNA sequence of /Kuraishia capsulata/ illustrates novel genomic features among budding yeasts (/Saccharomycotina/).</title>
        <authorList>
            <person name="Morales L."/>
            <person name="Noel B."/>
            <person name="Porcel B."/>
            <person name="Marcet-Houben M."/>
            <person name="Hullo M-F."/>
            <person name="Sacerdot C."/>
            <person name="Tekaia F."/>
            <person name="Leh-Louis V."/>
            <person name="Despons L."/>
            <person name="Khanna V."/>
            <person name="Aury J-M."/>
            <person name="Barbe V."/>
            <person name="Couloux A."/>
            <person name="Labadie K."/>
            <person name="Pelletier E."/>
            <person name="Souciet J-L."/>
            <person name="Boekhout T."/>
            <person name="Gabaldon T."/>
            <person name="Wincker P."/>
            <person name="Dujon B."/>
        </authorList>
    </citation>
    <scope>NUCLEOTIDE SEQUENCE</scope>
    <source>
        <strain evidence="9">CBS 1993</strain>
    </source>
</reference>
<feature type="transmembrane region" description="Helical" evidence="8">
    <location>
        <begin position="83"/>
        <end position="107"/>
    </location>
</feature>
<proteinExistence type="inferred from homology"/>
<evidence type="ECO:0000256" key="6">
    <source>
        <dbReference type="ARBA" id="ARBA00050768"/>
    </source>
</evidence>
<dbReference type="Gene3D" id="1.20.1280.290">
    <property type="match status" value="2"/>
</dbReference>
<feature type="compositionally biased region" description="Basic and acidic residues" evidence="7">
    <location>
        <begin position="150"/>
        <end position="166"/>
    </location>
</feature>
<evidence type="ECO:0000313" key="9">
    <source>
        <dbReference type="EMBL" id="CDK28065.1"/>
    </source>
</evidence>
<sequence length="540" mass="59870">MVLRSDDWNQESPSDFCQELKLFIKIIYVLTGSCAIDMDRSSLIAALKPVSQVAGYLSIIAWLFAQLPQVIKNYRDKSVEGLSLAFLGCWFMGDLLNFTSCLMSNALPFQTLLSGYYIIIDGVLAGQYYYYSRVYEKSKDHSRRLKRSQRMKDVRSPKTALRERLTTRQPRQSAAPNSDNVNITPSAVPIEHIPADIPAAAGGQMNVNPSSFGKLISSSFILGFSKANGLPIPTQSEPTRQSAFDQIISFFFHLLGNMDRQGVAKLLAWACTFLYLSSRIPQIITNHKLHSTRGISINLFMAAISGNLLYSISLCTSEGALVGGEVSNQFWTQELSYLAGSIGTVIFDLIVLFQWYSWDYGRQVNHGSRSGKLVTSPSPIAGKRAPIMIHKKMSSKVQNKIAMSIASSSTLDCKPIVILSPKHARKLSELTPLSPIDFLIEDLMGPRNKASVPIAADNLSSLKNQTTHKAMKKWAESATVIIGDDDDDIQFGSSADENAHINHFSRQKNHQTQHHGDSPLLSLHTNRGSYGSFAYHDHLE</sequence>
<feature type="transmembrane region" description="Helical" evidence="8">
    <location>
        <begin position="335"/>
        <end position="356"/>
    </location>
</feature>
<evidence type="ECO:0000256" key="3">
    <source>
        <dbReference type="ARBA" id="ARBA00022989"/>
    </source>
</evidence>
<dbReference type="PANTHER" id="PTHR16201">
    <property type="entry name" value="SEVEN TRANSMEMBRANE PROTEIN 1-RELATED"/>
    <property type="match status" value="1"/>
</dbReference>
<dbReference type="FunFam" id="1.20.1280.290:FF:000009">
    <property type="entry name" value="PQ loop repeat family protein"/>
    <property type="match status" value="1"/>
</dbReference>
<feature type="transmembrane region" description="Helical" evidence="8">
    <location>
        <begin position="295"/>
        <end position="315"/>
    </location>
</feature>
<feature type="region of interest" description="Disordered" evidence="7">
    <location>
        <begin position="141"/>
        <end position="181"/>
    </location>
</feature>
<evidence type="ECO:0000256" key="7">
    <source>
        <dbReference type="SAM" id="MobiDB-lite"/>
    </source>
</evidence>
<dbReference type="GO" id="GO:0015174">
    <property type="term" value="F:basic amino acid transmembrane transporter activity"/>
    <property type="evidence" value="ECO:0007669"/>
    <property type="project" value="TreeGrafter"/>
</dbReference>
<feature type="compositionally biased region" description="Polar residues" evidence="7">
    <location>
        <begin position="167"/>
        <end position="181"/>
    </location>
</feature>
<organism evidence="9 10">
    <name type="scientific">Kuraishia capsulata CBS 1993</name>
    <dbReference type="NCBI Taxonomy" id="1382522"/>
    <lineage>
        <taxon>Eukaryota</taxon>
        <taxon>Fungi</taxon>
        <taxon>Dikarya</taxon>
        <taxon>Ascomycota</taxon>
        <taxon>Saccharomycotina</taxon>
        <taxon>Pichiomycetes</taxon>
        <taxon>Pichiales</taxon>
        <taxon>Pichiaceae</taxon>
        <taxon>Kuraishia</taxon>
    </lineage>
</organism>
<dbReference type="AlphaFoldDB" id="W6MX07"/>
<protein>
    <submittedName>
        <fullName evidence="9">Uncharacterized protein</fullName>
    </submittedName>
</protein>
<evidence type="ECO:0000256" key="1">
    <source>
        <dbReference type="ARBA" id="ARBA00004141"/>
    </source>
</evidence>
<evidence type="ECO:0000256" key="2">
    <source>
        <dbReference type="ARBA" id="ARBA00022692"/>
    </source>
</evidence>
<feature type="transmembrane region" description="Helical" evidence="8">
    <location>
        <begin position="113"/>
        <end position="131"/>
    </location>
</feature>
<dbReference type="InterPro" id="IPR006603">
    <property type="entry name" value="PQ-loop_rpt"/>
</dbReference>
<dbReference type="EMBL" id="HG793129">
    <property type="protein sequence ID" value="CDK28065.1"/>
    <property type="molecule type" value="Genomic_DNA"/>
</dbReference>
<evidence type="ECO:0000313" key="10">
    <source>
        <dbReference type="Proteomes" id="UP000019384"/>
    </source>
</evidence>
<accession>W6MX07</accession>
<keyword evidence="10" id="KW-1185">Reference proteome</keyword>
<comment type="catalytic activity">
    <reaction evidence="6">
        <text>L-histidine(out) + L-arginine(in) = L-histidine(in) + L-arginine(out)</text>
        <dbReference type="Rhea" id="RHEA:71063"/>
        <dbReference type="ChEBI" id="CHEBI:32682"/>
        <dbReference type="ChEBI" id="CHEBI:57595"/>
    </reaction>
</comment>
<evidence type="ECO:0000256" key="5">
    <source>
        <dbReference type="ARBA" id="ARBA00038039"/>
    </source>
</evidence>
<comment type="similarity">
    <text evidence="5">Belongs to the laat-1 family.</text>
</comment>
<dbReference type="Pfam" id="PF04193">
    <property type="entry name" value="PQ-loop"/>
    <property type="match status" value="2"/>
</dbReference>
<dbReference type="InterPro" id="IPR051415">
    <property type="entry name" value="LAAT-1"/>
</dbReference>
<keyword evidence="3 8" id="KW-1133">Transmembrane helix</keyword>